<reference evidence="1 2" key="1">
    <citation type="journal article" date="2021" name="Elife">
        <title>Chloroplast acquisition without the gene transfer in kleptoplastic sea slugs, Plakobranchus ocellatus.</title>
        <authorList>
            <person name="Maeda T."/>
            <person name="Takahashi S."/>
            <person name="Yoshida T."/>
            <person name="Shimamura S."/>
            <person name="Takaki Y."/>
            <person name="Nagai Y."/>
            <person name="Toyoda A."/>
            <person name="Suzuki Y."/>
            <person name="Arimoto A."/>
            <person name="Ishii H."/>
            <person name="Satoh N."/>
            <person name="Nishiyama T."/>
            <person name="Hasebe M."/>
            <person name="Maruyama T."/>
            <person name="Minagawa J."/>
            <person name="Obokata J."/>
            <person name="Shigenobu S."/>
        </authorList>
    </citation>
    <scope>NUCLEOTIDE SEQUENCE [LARGE SCALE GENOMIC DNA]</scope>
</reference>
<comment type="caution">
    <text evidence="1">The sequence shown here is derived from an EMBL/GenBank/DDBJ whole genome shotgun (WGS) entry which is preliminary data.</text>
</comment>
<dbReference type="EMBL" id="BMAT01001472">
    <property type="protein sequence ID" value="GFR86291.1"/>
    <property type="molecule type" value="Genomic_DNA"/>
</dbReference>
<dbReference type="Proteomes" id="UP000762676">
    <property type="component" value="Unassembled WGS sequence"/>
</dbReference>
<proteinExistence type="predicted"/>
<accession>A0AAV4GLW9</accession>
<evidence type="ECO:0000313" key="2">
    <source>
        <dbReference type="Proteomes" id="UP000762676"/>
    </source>
</evidence>
<protein>
    <submittedName>
        <fullName evidence="1">Uncharacterized protein</fullName>
    </submittedName>
</protein>
<sequence>MESSRQGQHTWANVWSRRACSDAKQKVFRGAVTGIPATLNPVSIAGATALQGQSDDERQGERRLPGELVLPDANQLQYSLDPSYDINNSKL</sequence>
<evidence type="ECO:0000313" key="1">
    <source>
        <dbReference type="EMBL" id="GFR86291.1"/>
    </source>
</evidence>
<keyword evidence="2" id="KW-1185">Reference proteome</keyword>
<gene>
    <name evidence="1" type="ORF">ElyMa_000716800</name>
</gene>
<organism evidence="1 2">
    <name type="scientific">Elysia marginata</name>
    <dbReference type="NCBI Taxonomy" id="1093978"/>
    <lineage>
        <taxon>Eukaryota</taxon>
        <taxon>Metazoa</taxon>
        <taxon>Spiralia</taxon>
        <taxon>Lophotrochozoa</taxon>
        <taxon>Mollusca</taxon>
        <taxon>Gastropoda</taxon>
        <taxon>Heterobranchia</taxon>
        <taxon>Euthyneura</taxon>
        <taxon>Panpulmonata</taxon>
        <taxon>Sacoglossa</taxon>
        <taxon>Placobranchoidea</taxon>
        <taxon>Plakobranchidae</taxon>
        <taxon>Elysia</taxon>
    </lineage>
</organism>
<dbReference type="AlphaFoldDB" id="A0AAV4GLW9"/>
<name>A0AAV4GLW9_9GAST</name>